<feature type="transmembrane region" description="Helical" evidence="18">
    <location>
        <begin position="552"/>
        <end position="580"/>
    </location>
</feature>
<evidence type="ECO:0000256" key="1">
    <source>
        <dbReference type="ARBA" id="ARBA00004479"/>
    </source>
</evidence>
<evidence type="ECO:0000256" key="10">
    <source>
        <dbReference type="ARBA" id="ARBA00022741"/>
    </source>
</evidence>
<keyword evidence="14 18" id="KW-0472">Membrane</keyword>
<feature type="binding site" evidence="17">
    <location>
        <position position="645"/>
    </location>
    <ligand>
        <name>ATP</name>
        <dbReference type="ChEBI" id="CHEBI:30616"/>
    </ligand>
</feature>
<keyword evidence="9" id="KW-0677">Repeat</keyword>
<evidence type="ECO:0000313" key="22">
    <source>
        <dbReference type="RefSeq" id="XP_004490732.1"/>
    </source>
</evidence>
<evidence type="ECO:0000256" key="12">
    <source>
        <dbReference type="ARBA" id="ARBA00022840"/>
    </source>
</evidence>
<keyword evidence="11" id="KW-0418">Kinase</keyword>
<dbReference type="FunFam" id="1.10.510.10:FF:000453">
    <property type="entry name" value="LRR receptor-like serine/threonine-protein kinase HSL2"/>
    <property type="match status" value="1"/>
</dbReference>
<dbReference type="SMR" id="A0A1S2XKK1"/>
<dbReference type="InterPro" id="IPR032675">
    <property type="entry name" value="LRR_dom_sf"/>
</dbReference>
<dbReference type="STRING" id="3827.A0A1S2XKK1"/>
<evidence type="ECO:0000256" key="7">
    <source>
        <dbReference type="ARBA" id="ARBA00022692"/>
    </source>
</evidence>
<dbReference type="GO" id="GO:0004674">
    <property type="term" value="F:protein serine/threonine kinase activity"/>
    <property type="evidence" value="ECO:0007669"/>
    <property type="project" value="UniProtKB-KW"/>
</dbReference>
<dbReference type="OrthoDB" id="2020077at2759"/>
<dbReference type="RefSeq" id="XP_004490732.1">
    <property type="nucleotide sequence ID" value="XM_004490675.3"/>
</dbReference>
<dbReference type="AlphaFoldDB" id="A0A1S2XKK1"/>
<evidence type="ECO:0000313" key="21">
    <source>
        <dbReference type="Proteomes" id="UP000087171"/>
    </source>
</evidence>
<dbReference type="GO" id="GO:0016020">
    <property type="term" value="C:membrane"/>
    <property type="evidence" value="ECO:0007669"/>
    <property type="project" value="UniProtKB-SubCell"/>
</dbReference>
<name>A0A1S2XKK1_CICAR</name>
<dbReference type="InterPro" id="IPR001611">
    <property type="entry name" value="Leu-rich_rpt"/>
</dbReference>
<keyword evidence="6" id="KW-0808">Transferase</keyword>
<evidence type="ECO:0000256" key="9">
    <source>
        <dbReference type="ARBA" id="ARBA00022737"/>
    </source>
</evidence>
<proteinExistence type="inferred from homology"/>
<organism evidence="21 22">
    <name type="scientific">Cicer arietinum</name>
    <name type="common">Chickpea</name>
    <name type="synonym">Garbanzo</name>
    <dbReference type="NCBI Taxonomy" id="3827"/>
    <lineage>
        <taxon>Eukaryota</taxon>
        <taxon>Viridiplantae</taxon>
        <taxon>Streptophyta</taxon>
        <taxon>Embryophyta</taxon>
        <taxon>Tracheophyta</taxon>
        <taxon>Spermatophyta</taxon>
        <taxon>Magnoliopsida</taxon>
        <taxon>eudicotyledons</taxon>
        <taxon>Gunneridae</taxon>
        <taxon>Pentapetalae</taxon>
        <taxon>rosids</taxon>
        <taxon>fabids</taxon>
        <taxon>Fabales</taxon>
        <taxon>Fabaceae</taxon>
        <taxon>Papilionoideae</taxon>
        <taxon>50 kb inversion clade</taxon>
        <taxon>NPAAA clade</taxon>
        <taxon>Hologalegina</taxon>
        <taxon>IRL clade</taxon>
        <taxon>Cicereae</taxon>
        <taxon>Cicer</taxon>
    </lineage>
</organism>
<keyword evidence="5" id="KW-0433">Leucine-rich repeat</keyword>
<keyword evidence="8 19" id="KW-0732">Signal</keyword>
<dbReference type="Pfam" id="PF00560">
    <property type="entry name" value="LRR_1"/>
    <property type="match status" value="1"/>
</dbReference>
<evidence type="ECO:0000256" key="14">
    <source>
        <dbReference type="ARBA" id="ARBA00023136"/>
    </source>
</evidence>
<feature type="signal peptide" evidence="19">
    <location>
        <begin position="1"/>
        <end position="27"/>
    </location>
</feature>
<dbReference type="RefSeq" id="XP_073221276.1">
    <property type="nucleotide sequence ID" value="XM_073365175.1"/>
</dbReference>
<feature type="domain" description="Protein kinase" evidence="20">
    <location>
        <begin position="617"/>
        <end position="890"/>
    </location>
</feature>
<keyword evidence="13 18" id="KW-1133">Transmembrane helix</keyword>
<dbReference type="EC" id="2.7.11.1" evidence="3"/>
<dbReference type="InterPro" id="IPR013210">
    <property type="entry name" value="LRR_N_plant-typ"/>
</dbReference>
<gene>
    <name evidence="22" type="primary">LOC101497354</name>
</gene>
<evidence type="ECO:0000256" key="8">
    <source>
        <dbReference type="ARBA" id="ARBA00022729"/>
    </source>
</evidence>
<dbReference type="Proteomes" id="UP000087171">
    <property type="component" value="Chromosome Ca2"/>
</dbReference>
<evidence type="ECO:0000256" key="16">
    <source>
        <dbReference type="ARBA" id="ARBA00023180"/>
    </source>
</evidence>
<evidence type="ECO:0000256" key="11">
    <source>
        <dbReference type="ARBA" id="ARBA00022777"/>
    </source>
</evidence>
<dbReference type="InterPro" id="IPR011009">
    <property type="entry name" value="Kinase-like_dom_sf"/>
</dbReference>
<dbReference type="InterPro" id="IPR017441">
    <property type="entry name" value="Protein_kinase_ATP_BS"/>
</dbReference>
<dbReference type="KEGG" id="cam:101497354"/>
<reference evidence="21" key="1">
    <citation type="journal article" date="2013" name="Nat. Biotechnol.">
        <title>Draft genome sequence of chickpea (Cicer arietinum) provides a resource for trait improvement.</title>
        <authorList>
            <person name="Varshney R.K."/>
            <person name="Song C."/>
            <person name="Saxena R.K."/>
            <person name="Azam S."/>
            <person name="Yu S."/>
            <person name="Sharpe A.G."/>
            <person name="Cannon S."/>
            <person name="Baek J."/>
            <person name="Rosen B.D."/>
            <person name="Tar'an B."/>
            <person name="Millan T."/>
            <person name="Zhang X."/>
            <person name="Ramsay L.D."/>
            <person name="Iwata A."/>
            <person name="Wang Y."/>
            <person name="Nelson W."/>
            <person name="Farmer A.D."/>
            <person name="Gaur P.M."/>
            <person name="Soderlund C."/>
            <person name="Penmetsa R.V."/>
            <person name="Xu C."/>
            <person name="Bharti A.K."/>
            <person name="He W."/>
            <person name="Winter P."/>
            <person name="Zhao S."/>
            <person name="Hane J.K."/>
            <person name="Carrasquilla-Garcia N."/>
            <person name="Condie J.A."/>
            <person name="Upadhyaya H.D."/>
            <person name="Luo M.C."/>
            <person name="Thudi M."/>
            <person name="Gowda C.L."/>
            <person name="Singh N.P."/>
            <person name="Lichtenzveig J."/>
            <person name="Gali K.K."/>
            <person name="Rubio J."/>
            <person name="Nadarajan N."/>
            <person name="Dolezel J."/>
            <person name="Bansal K.C."/>
            <person name="Xu X."/>
            <person name="Edwards D."/>
            <person name="Zhang G."/>
            <person name="Kahl G."/>
            <person name="Gil J."/>
            <person name="Singh K.B."/>
            <person name="Datta S.K."/>
            <person name="Jackson S.A."/>
            <person name="Wang J."/>
            <person name="Cook D.R."/>
        </authorList>
    </citation>
    <scope>NUCLEOTIDE SEQUENCE [LARGE SCALE GENOMIC DNA]</scope>
    <source>
        <strain evidence="21">cv. CDC Frontier</strain>
    </source>
</reference>
<dbReference type="InterPro" id="IPR055414">
    <property type="entry name" value="LRR_R13L4/SHOC2-like"/>
</dbReference>
<dbReference type="PANTHER" id="PTHR45974:SF134">
    <property type="entry name" value="OS01G0960400 PROTEIN"/>
    <property type="match status" value="1"/>
</dbReference>
<evidence type="ECO:0000256" key="2">
    <source>
        <dbReference type="ARBA" id="ARBA00008684"/>
    </source>
</evidence>
<keyword evidence="15" id="KW-0675">Receptor</keyword>
<evidence type="ECO:0000256" key="19">
    <source>
        <dbReference type="SAM" id="SignalP"/>
    </source>
</evidence>
<dbReference type="FunFam" id="3.30.200.20:FF:000328">
    <property type="entry name" value="Leucine-rich repeat protein kinase family protein"/>
    <property type="match status" value="1"/>
</dbReference>
<dbReference type="Pfam" id="PF23598">
    <property type="entry name" value="LRR_14"/>
    <property type="match status" value="1"/>
</dbReference>
<keyword evidence="4" id="KW-0723">Serine/threonine-protein kinase</keyword>
<evidence type="ECO:0000256" key="15">
    <source>
        <dbReference type="ARBA" id="ARBA00023170"/>
    </source>
</evidence>
<dbReference type="Gene3D" id="1.10.510.10">
    <property type="entry name" value="Transferase(Phosphotransferase) domain 1"/>
    <property type="match status" value="1"/>
</dbReference>
<dbReference type="PROSITE" id="PS50011">
    <property type="entry name" value="PROTEIN_KINASE_DOM"/>
    <property type="match status" value="1"/>
</dbReference>
<dbReference type="eggNOG" id="ENOG502QTCP">
    <property type="taxonomic scope" value="Eukaryota"/>
</dbReference>
<dbReference type="GO" id="GO:0005524">
    <property type="term" value="F:ATP binding"/>
    <property type="evidence" value="ECO:0007669"/>
    <property type="project" value="UniProtKB-UniRule"/>
</dbReference>
<evidence type="ECO:0000256" key="17">
    <source>
        <dbReference type="PROSITE-ProRule" id="PRU10141"/>
    </source>
</evidence>
<keyword evidence="12 17" id="KW-0067">ATP-binding</keyword>
<evidence type="ECO:0000256" key="5">
    <source>
        <dbReference type="ARBA" id="ARBA00022614"/>
    </source>
</evidence>
<evidence type="ECO:0000256" key="13">
    <source>
        <dbReference type="ARBA" id="ARBA00022989"/>
    </source>
</evidence>
<sequence>MMYFSKGCKCEIVLCFLFCFCFLLAIGQRTHPNEVDTLRIIRKSLIDINGNLSTWNHGDPCTSKWTGVMCSNSTLVDGFLHVQRLHLMNMSLSGTLAPEIGNLSHLKILDFMWNNISGSIPKEIGNIKTLKLLLLNGNQLIGHLPEELGYLPVLNRIQIDQNNITGPIPLSFANLTKAQHFHMNNNSLSGQIPSQLSGLRNLIHLLLDNNNLSGYLPDELAEMPSLKLLQLDNNNFGGNSIPDSYGNMSKLLKLSLRNCNLTGPIPDLSRIPHLGYLDLSFNQLNESIPTNKLSENITTIDLSNNKLNGTIPSNFSGLPRLQKLSIANNALNGNVPSSIWQNKALNGTEKLLLDMQNNQLTNISGSTTNLPPNVTLMLEGNPLCSNNNNTLIQFCGSESENDMNGNSNVSCPSQPCPPPYEYSIECSCAVPLLVYYRLKSPGFSDFHTYVEVFESFLTDGLDIHRNQLFINSFTWEDSRLRMHLKLFPVYVNDTSSHTFNESEVIRLRDLFREWDIHESDLFGPYELLDFVLLDPYKDVSVTSSSSGISKGAVAGIVLGAIACSVTLSAIVAILILRIRLKDYRTFSKRRKASMISIKIDGVRSFKYEEMTLATNNFSQSAQVGQGGYGKVYKGNLPDGTVVAIKRAQQGSLQGEKEFLTEIQLLSRLHHRNLVSLIGYCDEDGEQMLVYEYMPNGTLKDHISAHSKEPLSFSMRLKIALGSAKGLVYLHTEADPPIFHRDVKASNILLDSKFIAKVADFGLSRLAPVPDVEGNLPAHVSTVVKGTPGYLDPEYFLTHKLSDKSDVYSLGVVFLEVVTGKPPIFHGENIIRQVKLAFESGGIFSIVDNRMGFYSSECVEKFLTLALKCCKDVPDERPKMEEVARELENILSMMPEYHANKGHEYDKSDSGITFSSQPSSSNTKISFISDNLLGSDLVSGDIPIIRPR</sequence>
<dbReference type="Gene3D" id="3.80.10.10">
    <property type="entry name" value="Ribonuclease Inhibitor"/>
    <property type="match status" value="3"/>
</dbReference>
<protein>
    <recommendedName>
        <fullName evidence="3">non-specific serine/threonine protein kinase</fullName>
        <ecNumber evidence="3">2.7.11.1</ecNumber>
    </recommendedName>
</protein>
<dbReference type="PROSITE" id="PS00107">
    <property type="entry name" value="PROTEIN_KINASE_ATP"/>
    <property type="match status" value="1"/>
</dbReference>
<evidence type="ECO:0000256" key="18">
    <source>
        <dbReference type="SAM" id="Phobius"/>
    </source>
</evidence>
<keyword evidence="21" id="KW-1185">Reference proteome</keyword>
<keyword evidence="16" id="KW-0325">Glycoprotein</keyword>
<dbReference type="CDD" id="cd14066">
    <property type="entry name" value="STKc_IRAK"/>
    <property type="match status" value="1"/>
</dbReference>
<comment type="subcellular location">
    <subcellularLocation>
        <location evidence="1">Membrane</location>
        <topology evidence="1">Single-pass type I membrane protein</topology>
    </subcellularLocation>
</comment>
<keyword evidence="10 17" id="KW-0547">Nucleotide-binding</keyword>
<dbReference type="InterPro" id="IPR008271">
    <property type="entry name" value="Ser/Thr_kinase_AS"/>
</dbReference>
<dbReference type="FunFam" id="3.80.10.10:FF:000830">
    <property type="entry name" value="Predicted protein"/>
    <property type="match status" value="1"/>
</dbReference>
<comment type="similarity">
    <text evidence="2">Belongs to the protein kinase superfamily. Ser/Thr protein kinase family.</text>
</comment>
<dbReference type="Pfam" id="PF08263">
    <property type="entry name" value="LRRNT_2"/>
    <property type="match status" value="1"/>
</dbReference>
<dbReference type="Pfam" id="PF00069">
    <property type="entry name" value="Pkinase"/>
    <property type="match status" value="1"/>
</dbReference>
<dbReference type="InterPro" id="IPR000719">
    <property type="entry name" value="Prot_kinase_dom"/>
</dbReference>
<dbReference type="Gene3D" id="3.30.200.20">
    <property type="entry name" value="Phosphorylase Kinase, domain 1"/>
    <property type="match status" value="1"/>
</dbReference>
<dbReference type="SUPFAM" id="SSF56112">
    <property type="entry name" value="Protein kinase-like (PK-like)"/>
    <property type="match status" value="1"/>
</dbReference>
<dbReference type="PaxDb" id="3827-XP_004490730.1"/>
<evidence type="ECO:0000259" key="20">
    <source>
        <dbReference type="PROSITE" id="PS50011"/>
    </source>
</evidence>
<accession>A0A1S2XKK1</accession>
<dbReference type="SMART" id="SM00220">
    <property type="entry name" value="S_TKc"/>
    <property type="match status" value="1"/>
</dbReference>
<dbReference type="PANTHER" id="PTHR45974">
    <property type="entry name" value="RECEPTOR-LIKE PROTEIN 55"/>
    <property type="match status" value="1"/>
</dbReference>
<evidence type="ECO:0000256" key="6">
    <source>
        <dbReference type="ARBA" id="ARBA00022679"/>
    </source>
</evidence>
<dbReference type="GeneID" id="101497354"/>
<evidence type="ECO:0000256" key="4">
    <source>
        <dbReference type="ARBA" id="ARBA00022527"/>
    </source>
</evidence>
<dbReference type="FunFam" id="3.80.10.10:FF:000129">
    <property type="entry name" value="Leucine-rich repeat receptor-like kinase"/>
    <property type="match status" value="1"/>
</dbReference>
<evidence type="ECO:0000256" key="3">
    <source>
        <dbReference type="ARBA" id="ARBA00012513"/>
    </source>
</evidence>
<reference evidence="22" key="2">
    <citation type="submission" date="2025-08" db="UniProtKB">
        <authorList>
            <consortium name="RefSeq"/>
        </authorList>
    </citation>
    <scope>IDENTIFICATION</scope>
    <source>
        <tissue evidence="22">Etiolated seedlings</tissue>
    </source>
</reference>
<keyword evidence="7 18" id="KW-0812">Transmembrane</keyword>
<dbReference type="SUPFAM" id="SSF52058">
    <property type="entry name" value="L domain-like"/>
    <property type="match status" value="1"/>
</dbReference>
<feature type="chain" id="PRO_5010813550" description="non-specific serine/threonine protein kinase" evidence="19">
    <location>
        <begin position="28"/>
        <end position="947"/>
    </location>
</feature>
<dbReference type="PROSITE" id="PS00108">
    <property type="entry name" value="PROTEIN_KINASE_ST"/>
    <property type="match status" value="1"/>
</dbReference>